<sequence length="184" mass="20120">MNEWISPDADLMKRAAQIRLLILDVDGVLTDGRLFFDDDGRESKAFHVRDGYGIKLVQERGIEVAVITARYSPAVAHRAHDLSIKRIFQGCSDKNLAYTELKIALGLDDAVVAYMGDDLIDLPILTRVGLATAPADAHPEVGCRVHWQSAQQGGRGAVRELCELILRAQGHWPAIIARSAGALP</sequence>
<evidence type="ECO:0000256" key="6">
    <source>
        <dbReference type="ARBA" id="ARBA00020092"/>
    </source>
</evidence>
<evidence type="ECO:0000256" key="8">
    <source>
        <dbReference type="ARBA" id="ARBA00022801"/>
    </source>
</evidence>
<dbReference type="SFLD" id="SFLDG01138">
    <property type="entry name" value="C1.6.2:_Deoxy-d-mannose-octulo"/>
    <property type="match status" value="1"/>
</dbReference>
<keyword evidence="10" id="KW-0448">Lipopolysaccharide biosynthesis</keyword>
<dbReference type="EMBL" id="LT841305">
    <property type="protein sequence ID" value="SMH66843.1"/>
    <property type="molecule type" value="Genomic_DNA"/>
</dbReference>
<dbReference type="GO" id="GO:0019143">
    <property type="term" value="F:3-deoxy-manno-octulosonate-8-phosphatase activity"/>
    <property type="evidence" value="ECO:0007669"/>
    <property type="project" value="UniProtKB-EC"/>
</dbReference>
<dbReference type="SFLD" id="SFLDS00003">
    <property type="entry name" value="Haloacid_Dehalogenase"/>
    <property type="match status" value="1"/>
</dbReference>
<name>A0A060UJE8_9PROT</name>
<dbReference type="AlphaFoldDB" id="A0A060UJE8"/>
<dbReference type="GO" id="GO:0046872">
    <property type="term" value="F:metal ion binding"/>
    <property type="evidence" value="ECO:0007669"/>
    <property type="project" value="UniProtKB-KW"/>
</dbReference>
<evidence type="ECO:0000256" key="4">
    <source>
        <dbReference type="ARBA" id="ARBA00011881"/>
    </source>
</evidence>
<protein>
    <recommendedName>
        <fullName evidence="6">3-deoxy-D-manno-octulosonate 8-phosphate phosphatase KdsC</fullName>
        <ecNumber evidence="5">3.1.3.45</ecNumber>
    </recommendedName>
    <alternativeName>
        <fullName evidence="11">KDO 8-P phosphatase</fullName>
    </alternativeName>
</protein>
<evidence type="ECO:0000256" key="5">
    <source>
        <dbReference type="ARBA" id="ARBA00013066"/>
    </source>
</evidence>
<dbReference type="Gene3D" id="3.40.50.1000">
    <property type="entry name" value="HAD superfamily/HAD-like"/>
    <property type="match status" value="1"/>
</dbReference>
<dbReference type="FunFam" id="3.40.50.1000:FF:000029">
    <property type="entry name" value="3-deoxy-D-manno-octulosonate 8-phosphate phosphatase KdsC"/>
    <property type="match status" value="1"/>
</dbReference>
<dbReference type="Proteomes" id="UP000193925">
    <property type="component" value="Chromosome AFERRI"/>
</dbReference>
<evidence type="ECO:0000313" key="13">
    <source>
        <dbReference type="EMBL" id="CDQ08640.1"/>
    </source>
</evidence>
<keyword evidence="15" id="KW-1185">Reference proteome</keyword>
<organism evidence="13">
    <name type="scientific">Acidithiobacillus ferrivorans</name>
    <dbReference type="NCBI Taxonomy" id="160808"/>
    <lineage>
        <taxon>Bacteria</taxon>
        <taxon>Pseudomonadati</taxon>
        <taxon>Pseudomonadota</taxon>
        <taxon>Acidithiobacillia</taxon>
        <taxon>Acidithiobacillales</taxon>
        <taxon>Acidithiobacillaceae</taxon>
        <taxon>Acidithiobacillus</taxon>
    </lineage>
</organism>
<keyword evidence="8 13" id="KW-0378">Hydrolase</keyword>
<gene>
    <name evidence="13" type="primary">kdsC</name>
    <name evidence="13" type="ORF">AFERRI_100075</name>
    <name evidence="14" type="ORF">AFERRI_50044</name>
</gene>
<feature type="binding site" evidence="12">
    <location>
        <position position="117"/>
    </location>
    <ligand>
        <name>Mg(2+)</name>
        <dbReference type="ChEBI" id="CHEBI:18420"/>
    </ligand>
</feature>
<dbReference type="SUPFAM" id="SSF56784">
    <property type="entry name" value="HAD-like"/>
    <property type="match status" value="1"/>
</dbReference>
<evidence type="ECO:0000256" key="1">
    <source>
        <dbReference type="ARBA" id="ARBA00000898"/>
    </source>
</evidence>
<dbReference type="GO" id="GO:0008781">
    <property type="term" value="F:N-acylneuraminate cytidylyltransferase activity"/>
    <property type="evidence" value="ECO:0007669"/>
    <property type="project" value="TreeGrafter"/>
</dbReference>
<dbReference type="EMBL" id="CCCS020000002">
    <property type="protein sequence ID" value="CDQ08640.1"/>
    <property type="molecule type" value="Genomic_DNA"/>
</dbReference>
<keyword evidence="9 12" id="KW-0460">Magnesium</keyword>
<comment type="similarity">
    <text evidence="3">Belongs to the KdsC family.</text>
</comment>
<dbReference type="SFLD" id="SFLDG01136">
    <property type="entry name" value="C1.6:_Phosphoserine_Phosphatas"/>
    <property type="match status" value="1"/>
</dbReference>
<dbReference type="GO" id="GO:0009103">
    <property type="term" value="P:lipopolysaccharide biosynthetic process"/>
    <property type="evidence" value="ECO:0007669"/>
    <property type="project" value="UniProtKB-KW"/>
</dbReference>
<dbReference type="RefSeq" id="WP_035190695.1">
    <property type="nucleotide sequence ID" value="NZ_CCCS020000002.1"/>
</dbReference>
<dbReference type="NCBIfam" id="TIGR01670">
    <property type="entry name" value="KdsC-phosphatas"/>
    <property type="match status" value="1"/>
</dbReference>
<evidence type="ECO:0000256" key="11">
    <source>
        <dbReference type="ARBA" id="ARBA00031051"/>
    </source>
</evidence>
<evidence type="ECO:0000256" key="2">
    <source>
        <dbReference type="ARBA" id="ARBA00001946"/>
    </source>
</evidence>
<dbReference type="EC" id="3.1.3.45" evidence="5"/>
<proteinExistence type="inferred from homology"/>
<accession>A0A060UJE8</accession>
<dbReference type="PANTHER" id="PTHR21485">
    <property type="entry name" value="HAD SUPERFAMILY MEMBERS CMAS AND KDSC"/>
    <property type="match status" value="1"/>
</dbReference>
<evidence type="ECO:0000313" key="15">
    <source>
        <dbReference type="Proteomes" id="UP000193925"/>
    </source>
</evidence>
<feature type="binding site" evidence="12">
    <location>
        <position position="24"/>
    </location>
    <ligand>
        <name>Mg(2+)</name>
        <dbReference type="ChEBI" id="CHEBI:18420"/>
    </ligand>
</feature>
<dbReference type="InterPro" id="IPR036412">
    <property type="entry name" value="HAD-like_sf"/>
</dbReference>
<comment type="cofactor">
    <cofactor evidence="2 12">
        <name>Mg(2+)</name>
        <dbReference type="ChEBI" id="CHEBI:18420"/>
    </cofactor>
</comment>
<keyword evidence="7 12" id="KW-0479">Metal-binding</keyword>
<comment type="subunit">
    <text evidence="4">Homotetramer.</text>
</comment>
<evidence type="ECO:0000313" key="14">
    <source>
        <dbReference type="EMBL" id="SMH66843.1"/>
    </source>
</evidence>
<dbReference type="InterPro" id="IPR050793">
    <property type="entry name" value="CMP-NeuNAc_synthase"/>
</dbReference>
<reference evidence="13" key="1">
    <citation type="submission" date="2014-03" db="EMBL/GenBank/DDBJ databases">
        <authorList>
            <person name="Genoscope - CEA"/>
        </authorList>
    </citation>
    <scope>NUCLEOTIDE SEQUENCE [LARGE SCALE GENOMIC DNA]</scope>
    <source>
        <strain evidence="13">CF27</strain>
    </source>
</reference>
<dbReference type="PANTHER" id="PTHR21485:SF6">
    <property type="entry name" value="N-ACYLNEURAMINATE CYTIDYLYLTRANSFERASE-RELATED"/>
    <property type="match status" value="1"/>
</dbReference>
<comment type="catalytic activity">
    <reaction evidence="1">
        <text>3-deoxy-alpha-D-manno-2-octulosonate-8-phosphate + H2O = 3-deoxy-alpha-D-manno-oct-2-ulosonate + phosphate</text>
        <dbReference type="Rhea" id="RHEA:11500"/>
        <dbReference type="ChEBI" id="CHEBI:15377"/>
        <dbReference type="ChEBI" id="CHEBI:43474"/>
        <dbReference type="ChEBI" id="CHEBI:85985"/>
        <dbReference type="ChEBI" id="CHEBI:85986"/>
        <dbReference type="EC" id="3.1.3.45"/>
    </reaction>
</comment>
<reference evidence="14 15" key="3">
    <citation type="submission" date="2017-03" db="EMBL/GenBank/DDBJ databases">
        <authorList>
            <person name="Regsiter A."/>
            <person name="William W."/>
        </authorList>
    </citation>
    <scope>NUCLEOTIDE SEQUENCE [LARGE SCALE GENOMIC DNA]</scope>
    <source>
        <strain evidence="14">PRJEB5721</strain>
    </source>
</reference>
<evidence type="ECO:0000256" key="7">
    <source>
        <dbReference type="ARBA" id="ARBA00022723"/>
    </source>
</evidence>
<dbReference type="PIRSF" id="PIRSF006118">
    <property type="entry name" value="KDO8-P_Ptase"/>
    <property type="match status" value="1"/>
</dbReference>
<evidence type="ECO:0000256" key="12">
    <source>
        <dbReference type="PIRSR" id="PIRSR006118-2"/>
    </source>
</evidence>
<reference evidence="13" key="2">
    <citation type="submission" date="2014-07" db="EMBL/GenBank/DDBJ databases">
        <title>Initial genome analysis of the psychrotolerant acidophile Acidithiobacillus ferrivorans CF27: insights into iron and sulfur oxidation pathways and into biofilm formation.</title>
        <authorList>
            <person name="Talla E."/>
            <person name="Hedrich S."/>
            <person name="Mangenot S."/>
            <person name="Ji B."/>
            <person name="Johnson D.B."/>
            <person name="Barbe V."/>
            <person name="Bonnefoy V."/>
        </authorList>
    </citation>
    <scope>NUCLEOTIDE SEQUENCE [LARGE SCALE GENOMIC DNA]</scope>
    <source>
        <strain evidence="13">CF27</strain>
    </source>
</reference>
<evidence type="ECO:0000256" key="3">
    <source>
        <dbReference type="ARBA" id="ARBA00005893"/>
    </source>
</evidence>
<evidence type="ECO:0000256" key="10">
    <source>
        <dbReference type="ARBA" id="ARBA00022985"/>
    </source>
</evidence>
<evidence type="ECO:0000256" key="9">
    <source>
        <dbReference type="ARBA" id="ARBA00022842"/>
    </source>
</evidence>
<dbReference type="CDD" id="cd01630">
    <property type="entry name" value="HAD_KDO-like"/>
    <property type="match status" value="1"/>
</dbReference>
<feature type="binding site" evidence="12">
    <location>
        <position position="26"/>
    </location>
    <ligand>
        <name>substrate</name>
    </ligand>
</feature>
<dbReference type="InterPro" id="IPR010023">
    <property type="entry name" value="KdsC_fam"/>
</dbReference>
<dbReference type="InterPro" id="IPR023214">
    <property type="entry name" value="HAD_sf"/>
</dbReference>